<keyword evidence="3" id="KW-1185">Reference proteome</keyword>
<organism evidence="2 3">
    <name type="scientific">Solanum commersonii</name>
    <name type="common">Commerson's wild potato</name>
    <name type="synonym">Commerson's nightshade</name>
    <dbReference type="NCBI Taxonomy" id="4109"/>
    <lineage>
        <taxon>Eukaryota</taxon>
        <taxon>Viridiplantae</taxon>
        <taxon>Streptophyta</taxon>
        <taxon>Embryophyta</taxon>
        <taxon>Tracheophyta</taxon>
        <taxon>Spermatophyta</taxon>
        <taxon>Magnoliopsida</taxon>
        <taxon>eudicotyledons</taxon>
        <taxon>Gunneridae</taxon>
        <taxon>Pentapetalae</taxon>
        <taxon>asterids</taxon>
        <taxon>lamiids</taxon>
        <taxon>Solanales</taxon>
        <taxon>Solanaceae</taxon>
        <taxon>Solanoideae</taxon>
        <taxon>Solaneae</taxon>
        <taxon>Solanum</taxon>
    </lineage>
</organism>
<feature type="region of interest" description="Disordered" evidence="1">
    <location>
        <begin position="38"/>
        <end position="76"/>
    </location>
</feature>
<accession>A0A9J5XAC6</accession>
<evidence type="ECO:0000256" key="1">
    <source>
        <dbReference type="SAM" id="MobiDB-lite"/>
    </source>
</evidence>
<dbReference type="Proteomes" id="UP000824120">
    <property type="component" value="Chromosome 9"/>
</dbReference>
<proteinExistence type="predicted"/>
<protein>
    <submittedName>
        <fullName evidence="2">Uncharacterized protein</fullName>
    </submittedName>
</protein>
<sequence length="153" mass="17671">MMILGMICGAIIINLQPTGIHDHILEEVNREELDMPTNMEEDEEETFEEDEWIDEEETSEDDAFSTTHFGTRSHNASTRNVAPNLSPWINWTFNLHLESNGSEPNTPPPGTFRMHIVLGPVIETILGDFVIEPLEYKYDLIMFYLSFIYLCFN</sequence>
<name>A0A9J5XAC6_SOLCO</name>
<feature type="compositionally biased region" description="Polar residues" evidence="1">
    <location>
        <begin position="64"/>
        <end position="76"/>
    </location>
</feature>
<dbReference type="EMBL" id="JACXVP010000009">
    <property type="protein sequence ID" value="KAG5585291.1"/>
    <property type="molecule type" value="Genomic_DNA"/>
</dbReference>
<dbReference type="AlphaFoldDB" id="A0A9J5XAC6"/>
<feature type="compositionally biased region" description="Acidic residues" evidence="1">
    <location>
        <begin position="39"/>
        <end position="63"/>
    </location>
</feature>
<reference evidence="2 3" key="1">
    <citation type="submission" date="2020-09" db="EMBL/GenBank/DDBJ databases">
        <title>De no assembly of potato wild relative species, Solanum commersonii.</title>
        <authorList>
            <person name="Cho K."/>
        </authorList>
    </citation>
    <scope>NUCLEOTIDE SEQUENCE [LARGE SCALE GENOMIC DNA]</scope>
    <source>
        <strain evidence="2">LZ3.2</strain>
        <tissue evidence="2">Leaf</tissue>
    </source>
</reference>
<evidence type="ECO:0000313" key="2">
    <source>
        <dbReference type="EMBL" id="KAG5585291.1"/>
    </source>
</evidence>
<evidence type="ECO:0000313" key="3">
    <source>
        <dbReference type="Proteomes" id="UP000824120"/>
    </source>
</evidence>
<comment type="caution">
    <text evidence="2">The sequence shown here is derived from an EMBL/GenBank/DDBJ whole genome shotgun (WGS) entry which is preliminary data.</text>
</comment>
<gene>
    <name evidence="2" type="ORF">H5410_045725</name>
</gene>